<dbReference type="InterPro" id="IPR012340">
    <property type="entry name" value="NA-bd_OB-fold"/>
</dbReference>
<proteinExistence type="predicted"/>
<evidence type="ECO:0000313" key="1">
    <source>
        <dbReference type="EMBL" id="TQM04142.1"/>
    </source>
</evidence>
<dbReference type="Proteomes" id="UP000315677">
    <property type="component" value="Unassembled WGS sequence"/>
</dbReference>
<dbReference type="OrthoDB" id="4559810at2"/>
<reference evidence="1 2" key="1">
    <citation type="submission" date="2019-06" db="EMBL/GenBank/DDBJ databases">
        <title>Sequencing the genomes of 1000 actinobacteria strains.</title>
        <authorList>
            <person name="Klenk H.-P."/>
        </authorList>
    </citation>
    <scope>NUCLEOTIDE SEQUENCE [LARGE SCALE GENOMIC DNA]</scope>
    <source>
        <strain evidence="1 2">DSM 45301</strain>
    </source>
</reference>
<evidence type="ECO:0000313" key="2">
    <source>
        <dbReference type="Proteomes" id="UP000315677"/>
    </source>
</evidence>
<keyword evidence="2" id="KW-1185">Reference proteome</keyword>
<dbReference type="Gene3D" id="2.40.50.140">
    <property type="entry name" value="Nucleic acid-binding proteins"/>
    <property type="match status" value="1"/>
</dbReference>
<dbReference type="EMBL" id="VFPA01000005">
    <property type="protein sequence ID" value="TQM04142.1"/>
    <property type="molecule type" value="Genomic_DNA"/>
</dbReference>
<sequence length="68" mass="7372">MIGKVGRVTGRIGPGLVGEIMVSVRGGSEAFYAHPQRSEEEIEPGAQVLIVDFQAPRTAYVERWNTTG</sequence>
<name>A0A543D488_9PSEU</name>
<dbReference type="AlphaFoldDB" id="A0A543D488"/>
<protein>
    <submittedName>
        <fullName evidence="1">Uncharacterized protein</fullName>
    </submittedName>
</protein>
<organism evidence="1 2">
    <name type="scientific">Pseudonocardia kunmingensis</name>
    <dbReference type="NCBI Taxonomy" id="630975"/>
    <lineage>
        <taxon>Bacteria</taxon>
        <taxon>Bacillati</taxon>
        <taxon>Actinomycetota</taxon>
        <taxon>Actinomycetes</taxon>
        <taxon>Pseudonocardiales</taxon>
        <taxon>Pseudonocardiaceae</taxon>
        <taxon>Pseudonocardia</taxon>
    </lineage>
</organism>
<gene>
    <name evidence="1" type="ORF">FB558_7173</name>
</gene>
<comment type="caution">
    <text evidence="1">The sequence shown here is derived from an EMBL/GenBank/DDBJ whole genome shotgun (WGS) entry which is preliminary data.</text>
</comment>
<accession>A0A543D488</accession>